<dbReference type="InterPro" id="IPR043519">
    <property type="entry name" value="NT_sf"/>
</dbReference>
<reference evidence="2 3" key="1">
    <citation type="submission" date="2023-04" db="EMBL/GenBank/DDBJ databases">
        <authorList>
            <person name="Hsu D."/>
        </authorList>
    </citation>
    <scope>NUCLEOTIDE SEQUENCE [LARGE SCALE GENOMIC DNA]</scope>
    <source>
        <strain evidence="2 3">MK1</strain>
    </source>
</reference>
<dbReference type="RefSeq" id="WP_366924325.1">
    <property type="nucleotide sequence ID" value="NZ_CP121694.1"/>
</dbReference>
<evidence type="ECO:0000259" key="1">
    <source>
        <dbReference type="Pfam" id="PF01909"/>
    </source>
</evidence>
<dbReference type="EMBL" id="CP121694">
    <property type="protein sequence ID" value="WRO21480.1"/>
    <property type="molecule type" value="Genomic_DNA"/>
</dbReference>
<feature type="domain" description="Polymerase nucleotidyl transferase" evidence="1">
    <location>
        <begin position="15"/>
        <end position="66"/>
    </location>
</feature>
<dbReference type="AlphaFoldDB" id="A0AAU0UMH0"/>
<dbReference type="Pfam" id="PF01909">
    <property type="entry name" value="NTP_transf_2"/>
    <property type="match status" value="1"/>
</dbReference>
<sequence>MSTEAARLDKIISDYIEAIKQQGIKIEKYYLFGSHARGTADENSDIDLIVISSDFSQMPDWERWEILGKAVAKIMEPIEPLAFTPKEIETCIQRESNFIRHILNQPDTKLVQLSV</sequence>
<evidence type="ECO:0000313" key="2">
    <source>
        <dbReference type="EMBL" id="WRO21480.1"/>
    </source>
</evidence>
<dbReference type="Proteomes" id="UP001329915">
    <property type="component" value="Chromosome"/>
</dbReference>
<dbReference type="KEGG" id="dbc:MFMK1_001289"/>
<keyword evidence="3" id="KW-1185">Reference proteome</keyword>
<dbReference type="GO" id="GO:0016779">
    <property type="term" value="F:nucleotidyltransferase activity"/>
    <property type="evidence" value="ECO:0007669"/>
    <property type="project" value="InterPro"/>
</dbReference>
<proteinExistence type="predicted"/>
<organism evidence="2 3">
    <name type="scientific">Metallumcola ferriviriculae</name>
    <dbReference type="NCBI Taxonomy" id="3039180"/>
    <lineage>
        <taxon>Bacteria</taxon>
        <taxon>Bacillati</taxon>
        <taxon>Bacillota</taxon>
        <taxon>Clostridia</taxon>
        <taxon>Neomoorellales</taxon>
        <taxon>Desulfitibacteraceae</taxon>
        <taxon>Metallumcola</taxon>
    </lineage>
</organism>
<dbReference type="CDD" id="cd05403">
    <property type="entry name" value="NT_KNTase_like"/>
    <property type="match status" value="1"/>
</dbReference>
<accession>A0AAU0UMH0</accession>
<dbReference type="SUPFAM" id="SSF81301">
    <property type="entry name" value="Nucleotidyltransferase"/>
    <property type="match status" value="1"/>
</dbReference>
<dbReference type="Gene3D" id="3.30.460.10">
    <property type="entry name" value="Beta Polymerase, domain 2"/>
    <property type="match status" value="1"/>
</dbReference>
<dbReference type="PANTHER" id="PTHR43449:SF1">
    <property type="entry name" value="POLYMERASE BETA NUCLEOTIDYLTRANSFERASE DOMAIN-CONTAINING PROTEIN"/>
    <property type="match status" value="1"/>
</dbReference>
<name>A0AAU0UMH0_9FIRM</name>
<dbReference type="PANTHER" id="PTHR43449">
    <property type="entry name" value="NUCLEOTIDYLTRANSFERASE"/>
    <property type="match status" value="1"/>
</dbReference>
<evidence type="ECO:0000313" key="3">
    <source>
        <dbReference type="Proteomes" id="UP001329915"/>
    </source>
</evidence>
<protein>
    <submittedName>
        <fullName evidence="2">Nucleotidyltransferase domain-containing protein</fullName>
    </submittedName>
</protein>
<dbReference type="InterPro" id="IPR002934">
    <property type="entry name" value="Polymerase_NTP_transf_dom"/>
</dbReference>
<gene>
    <name evidence="2" type="ORF">MFMK1_001289</name>
</gene>